<dbReference type="PANTHER" id="PTHR14942">
    <property type="entry name" value="U11/U12 SMALL NUCLEAR RIBONUCLEOPROTEIN 25 KDA PROTEIN"/>
    <property type="match status" value="1"/>
</dbReference>
<proteinExistence type="predicted"/>
<organism evidence="2 3">
    <name type="scientific">Carpinus fangiana</name>
    <dbReference type="NCBI Taxonomy" id="176857"/>
    <lineage>
        <taxon>Eukaryota</taxon>
        <taxon>Viridiplantae</taxon>
        <taxon>Streptophyta</taxon>
        <taxon>Embryophyta</taxon>
        <taxon>Tracheophyta</taxon>
        <taxon>Spermatophyta</taxon>
        <taxon>Magnoliopsida</taxon>
        <taxon>eudicotyledons</taxon>
        <taxon>Gunneridae</taxon>
        <taxon>Pentapetalae</taxon>
        <taxon>rosids</taxon>
        <taxon>fabids</taxon>
        <taxon>Fagales</taxon>
        <taxon>Betulaceae</taxon>
        <taxon>Carpinus</taxon>
    </lineage>
</organism>
<reference evidence="2 3" key="1">
    <citation type="submission" date="2019-06" db="EMBL/GenBank/DDBJ databases">
        <title>A chromosomal-level reference genome of Carpinus fangiana (Coryloideae, Betulaceae).</title>
        <authorList>
            <person name="Yang X."/>
            <person name="Wang Z."/>
            <person name="Zhang L."/>
            <person name="Hao G."/>
            <person name="Liu J."/>
            <person name="Yang Y."/>
        </authorList>
    </citation>
    <scope>NUCLEOTIDE SEQUENCE [LARGE SCALE GENOMIC DNA]</scope>
    <source>
        <strain evidence="2">Cfa_2016G</strain>
        <tissue evidence="2">Leaf</tissue>
    </source>
</reference>
<dbReference type="AlphaFoldDB" id="A0A5N6QKK8"/>
<dbReference type="OrthoDB" id="72819at2759"/>
<dbReference type="InterPro" id="IPR039690">
    <property type="entry name" value="SNRNP25"/>
</dbReference>
<dbReference type="InterPro" id="IPR040610">
    <property type="entry name" value="SNRNP25_ubiquitin"/>
</dbReference>
<protein>
    <recommendedName>
        <fullName evidence="1">SNRNP25 ubiquitin-like domain-containing protein</fullName>
    </recommendedName>
</protein>
<dbReference type="Proteomes" id="UP000327013">
    <property type="component" value="Chromosome 1"/>
</dbReference>
<accession>A0A5N6QKK8</accession>
<dbReference type="SUPFAM" id="SSF54236">
    <property type="entry name" value="Ubiquitin-like"/>
    <property type="match status" value="1"/>
</dbReference>
<dbReference type="EMBL" id="CM017321">
    <property type="protein sequence ID" value="KAE7998924.1"/>
    <property type="molecule type" value="Genomic_DNA"/>
</dbReference>
<dbReference type="Gene3D" id="3.10.20.90">
    <property type="entry name" value="Phosphatidylinositol 3-kinase Catalytic Subunit, Chain A, domain 1"/>
    <property type="match status" value="1"/>
</dbReference>
<dbReference type="GO" id="GO:0000398">
    <property type="term" value="P:mRNA splicing, via spliceosome"/>
    <property type="evidence" value="ECO:0007669"/>
    <property type="project" value="InterPro"/>
</dbReference>
<feature type="domain" description="SNRNP25 ubiquitin-like" evidence="1">
    <location>
        <begin position="39"/>
        <end position="80"/>
    </location>
</feature>
<evidence type="ECO:0000313" key="2">
    <source>
        <dbReference type="EMBL" id="KAE7998924.1"/>
    </source>
</evidence>
<dbReference type="InterPro" id="IPR029071">
    <property type="entry name" value="Ubiquitin-like_domsf"/>
</dbReference>
<gene>
    <name evidence="2" type="ORF">FH972_003417</name>
</gene>
<evidence type="ECO:0000259" key="1">
    <source>
        <dbReference type="Pfam" id="PF18036"/>
    </source>
</evidence>
<evidence type="ECO:0000313" key="3">
    <source>
        <dbReference type="Proteomes" id="UP000327013"/>
    </source>
</evidence>
<keyword evidence="3" id="KW-1185">Reference proteome</keyword>
<dbReference type="Pfam" id="PF18036">
    <property type="entry name" value="Ubiquitin_4"/>
    <property type="match status" value="1"/>
</dbReference>
<dbReference type="PANTHER" id="PTHR14942:SF9">
    <property type="entry name" value="OS02G0188500 PROTEIN"/>
    <property type="match status" value="1"/>
</dbReference>
<name>A0A5N6QKK8_9ROSI</name>
<sequence>MPTWQLTHLSDERLEELSLPQAASTAPPPLRSQVGWLLLWSHVWGHFCLCYKGQKLVDDKASVRLFGIKDEDELRFVRHLSINDGQEQEERPVLKQPSANINSLCVEMVKTLTREGW</sequence>